<dbReference type="PANTHER" id="PTHR30250">
    <property type="entry name" value="PST FAMILY PREDICTED COLANIC ACID TRANSPORTER"/>
    <property type="match status" value="1"/>
</dbReference>
<sequence length="492" mass="53923">MKPANTVGVGKHYARYSSATVMVMLAGLISFPALTRLLDNTQYGILGYYDTWIMMTVAVIKLGAQHAILRLYPFGGDESRLTHFATNLVFLPMIISVALWSIGIIAFTSVSWWSGGSISPVLWCAILSIPLLVFNSQVEMTLRVSERSRLLTTTKIASRWLELLVVLGAVVLIQRSALSVYAGKLLCMLIVAAFYARWVHRHLHFSRAAIDLDSYRASLHYSLPLVLNEIAGAALVSIDRVMLKHMIGDYAAVGIYTVGYALAMQLGVLVNAPMWDAFNPVANRIHGQEGPARVRALKSRVLLPATYACIGVAAAIWAIGSDALQMLSGPSKAASGPVFAWVGTMFAMVLLLDLSGYGLLLLKRSKTVTALMLLALAVNIGLNLIWIPAYGYMGAVYATVAGYMTLGVTRCVLCPRDLFQMPEPRVLSIAVGSATVFLLAVYFADLSVFHAPWQRVAVAGVLWLSCYLAPVLMLDHRVWRLVTHWRTEMTIR</sequence>
<evidence type="ECO:0000256" key="6">
    <source>
        <dbReference type="SAM" id="Phobius"/>
    </source>
</evidence>
<proteinExistence type="predicted"/>
<feature type="transmembrane region" description="Helical" evidence="6">
    <location>
        <begin position="84"/>
        <end position="106"/>
    </location>
</feature>
<dbReference type="Pfam" id="PF01943">
    <property type="entry name" value="Polysacc_synt"/>
    <property type="match status" value="1"/>
</dbReference>
<evidence type="ECO:0000313" key="8">
    <source>
        <dbReference type="Proteomes" id="UP001251524"/>
    </source>
</evidence>
<feature type="transmembrane region" description="Helical" evidence="6">
    <location>
        <begin position="250"/>
        <end position="270"/>
    </location>
</feature>
<accession>A0ABU1W9F0</accession>
<gene>
    <name evidence="7" type="ORF">J2X06_001360</name>
</gene>
<feature type="transmembrane region" description="Helical" evidence="6">
    <location>
        <begin position="369"/>
        <end position="389"/>
    </location>
</feature>
<feature type="transmembrane region" description="Helical" evidence="6">
    <location>
        <begin position="301"/>
        <end position="319"/>
    </location>
</feature>
<evidence type="ECO:0000256" key="4">
    <source>
        <dbReference type="ARBA" id="ARBA00022989"/>
    </source>
</evidence>
<feature type="transmembrane region" description="Helical" evidence="6">
    <location>
        <begin position="156"/>
        <end position="174"/>
    </location>
</feature>
<feature type="transmembrane region" description="Helical" evidence="6">
    <location>
        <begin position="339"/>
        <end position="362"/>
    </location>
</feature>
<keyword evidence="2" id="KW-1003">Cell membrane</keyword>
<dbReference type="Proteomes" id="UP001251524">
    <property type="component" value="Unassembled WGS sequence"/>
</dbReference>
<keyword evidence="4 6" id="KW-1133">Transmembrane helix</keyword>
<name>A0ABU1W9F0_9GAMM</name>
<dbReference type="EMBL" id="JAVDVY010000001">
    <property type="protein sequence ID" value="MDR7134176.1"/>
    <property type="molecule type" value="Genomic_DNA"/>
</dbReference>
<evidence type="ECO:0000256" key="1">
    <source>
        <dbReference type="ARBA" id="ARBA00004651"/>
    </source>
</evidence>
<feature type="transmembrane region" description="Helical" evidence="6">
    <location>
        <begin position="12"/>
        <end position="31"/>
    </location>
</feature>
<feature type="transmembrane region" description="Helical" evidence="6">
    <location>
        <begin position="456"/>
        <end position="474"/>
    </location>
</feature>
<evidence type="ECO:0000256" key="2">
    <source>
        <dbReference type="ARBA" id="ARBA00022475"/>
    </source>
</evidence>
<feature type="transmembrane region" description="Helical" evidence="6">
    <location>
        <begin position="112"/>
        <end position="135"/>
    </location>
</feature>
<dbReference type="InterPro" id="IPR002797">
    <property type="entry name" value="Polysacc_synth"/>
</dbReference>
<feature type="transmembrane region" description="Helical" evidence="6">
    <location>
        <begin position="219"/>
        <end position="238"/>
    </location>
</feature>
<dbReference type="PANTHER" id="PTHR30250:SF11">
    <property type="entry name" value="O-ANTIGEN TRANSPORTER-RELATED"/>
    <property type="match status" value="1"/>
</dbReference>
<evidence type="ECO:0000256" key="3">
    <source>
        <dbReference type="ARBA" id="ARBA00022692"/>
    </source>
</evidence>
<keyword evidence="3 6" id="KW-0812">Transmembrane</keyword>
<organism evidence="7 8">
    <name type="scientific">Lysobacter niastensis</name>
    <dbReference type="NCBI Taxonomy" id="380629"/>
    <lineage>
        <taxon>Bacteria</taxon>
        <taxon>Pseudomonadati</taxon>
        <taxon>Pseudomonadota</taxon>
        <taxon>Gammaproteobacteria</taxon>
        <taxon>Lysobacterales</taxon>
        <taxon>Lysobacteraceae</taxon>
        <taxon>Lysobacter</taxon>
    </lineage>
</organism>
<comment type="subcellular location">
    <subcellularLocation>
        <location evidence="1">Cell membrane</location>
        <topology evidence="1">Multi-pass membrane protein</topology>
    </subcellularLocation>
</comment>
<feature type="transmembrane region" description="Helical" evidence="6">
    <location>
        <begin position="180"/>
        <end position="198"/>
    </location>
</feature>
<feature type="transmembrane region" description="Helical" evidence="6">
    <location>
        <begin position="395"/>
        <end position="413"/>
    </location>
</feature>
<dbReference type="RefSeq" id="WP_310059989.1">
    <property type="nucleotide sequence ID" value="NZ_JAVDVY010000001.1"/>
</dbReference>
<feature type="transmembrane region" description="Helical" evidence="6">
    <location>
        <begin position="51"/>
        <end position="72"/>
    </location>
</feature>
<keyword evidence="5 6" id="KW-0472">Membrane</keyword>
<keyword evidence="8" id="KW-1185">Reference proteome</keyword>
<reference evidence="7 8" key="1">
    <citation type="submission" date="2023-07" db="EMBL/GenBank/DDBJ databases">
        <title>Sorghum-associated microbial communities from plants grown in Nebraska, USA.</title>
        <authorList>
            <person name="Schachtman D."/>
        </authorList>
    </citation>
    <scope>NUCLEOTIDE SEQUENCE [LARGE SCALE GENOMIC DNA]</scope>
    <source>
        <strain evidence="7 8">BE198</strain>
    </source>
</reference>
<evidence type="ECO:0000256" key="5">
    <source>
        <dbReference type="ARBA" id="ARBA00023136"/>
    </source>
</evidence>
<comment type="caution">
    <text evidence="7">The sequence shown here is derived from an EMBL/GenBank/DDBJ whole genome shotgun (WGS) entry which is preliminary data.</text>
</comment>
<dbReference type="InterPro" id="IPR050833">
    <property type="entry name" value="Poly_Biosynth_Transport"/>
</dbReference>
<evidence type="ECO:0000313" key="7">
    <source>
        <dbReference type="EMBL" id="MDR7134176.1"/>
    </source>
</evidence>
<feature type="transmembrane region" description="Helical" evidence="6">
    <location>
        <begin position="425"/>
        <end position="444"/>
    </location>
</feature>
<protein>
    <submittedName>
        <fullName evidence="7">O-antigen/teichoic acid export membrane protein</fullName>
    </submittedName>
</protein>